<dbReference type="InterPro" id="IPR035965">
    <property type="entry name" value="PAS-like_dom_sf"/>
</dbReference>
<dbReference type="Gene3D" id="3.30.450.20">
    <property type="entry name" value="PAS domain"/>
    <property type="match status" value="1"/>
</dbReference>
<dbReference type="PANTHER" id="PTHR33121">
    <property type="entry name" value="CYCLIC DI-GMP PHOSPHODIESTERASE PDEF"/>
    <property type="match status" value="1"/>
</dbReference>
<dbReference type="InterPro" id="IPR050706">
    <property type="entry name" value="Cyclic-di-GMP_PDE-like"/>
</dbReference>
<keyword evidence="2" id="KW-0732">Signal</keyword>
<dbReference type="SUPFAM" id="SSF141868">
    <property type="entry name" value="EAL domain-like"/>
    <property type="match status" value="1"/>
</dbReference>
<dbReference type="SMART" id="SM00052">
    <property type="entry name" value="EAL"/>
    <property type="match status" value="1"/>
</dbReference>
<reference evidence="4 5" key="1">
    <citation type="journal article" date="2020" name="Microorganisms">
        <title>Osmotic Adaptation and Compatible Solute Biosynthesis of Phototrophic Bacteria as Revealed from Genome Analyses.</title>
        <authorList>
            <person name="Imhoff J.F."/>
            <person name="Rahn T."/>
            <person name="Kunzel S."/>
            <person name="Keller A."/>
            <person name="Neulinger S.C."/>
        </authorList>
    </citation>
    <scope>NUCLEOTIDE SEQUENCE [LARGE SCALE GENOMIC DNA]</scope>
    <source>
        <strain evidence="4 5">DSM 6210</strain>
    </source>
</reference>
<dbReference type="EMBL" id="NRRV01000060">
    <property type="protein sequence ID" value="MBK1632853.1"/>
    <property type="molecule type" value="Genomic_DNA"/>
</dbReference>
<feature type="chain" id="PRO_5047486045" description="EAL domain-containing protein" evidence="2">
    <location>
        <begin position="24"/>
        <end position="750"/>
    </location>
</feature>
<dbReference type="SUPFAM" id="SSF55785">
    <property type="entry name" value="PYP-like sensor domain (PAS domain)"/>
    <property type="match status" value="1"/>
</dbReference>
<evidence type="ECO:0000256" key="1">
    <source>
        <dbReference type="SAM" id="MobiDB-lite"/>
    </source>
</evidence>
<dbReference type="Pfam" id="PF08448">
    <property type="entry name" value="PAS_4"/>
    <property type="match status" value="1"/>
</dbReference>
<dbReference type="InterPro" id="IPR035919">
    <property type="entry name" value="EAL_sf"/>
</dbReference>
<dbReference type="RefSeq" id="WP_200240686.1">
    <property type="nucleotide sequence ID" value="NZ_NRRV01000060.1"/>
</dbReference>
<feature type="non-terminal residue" evidence="4">
    <location>
        <position position="1"/>
    </location>
</feature>
<feature type="signal peptide" evidence="2">
    <location>
        <begin position="1"/>
        <end position="23"/>
    </location>
</feature>
<accession>A0ABS1CLP6</accession>
<organism evidence="4 5">
    <name type="scientific">Thiohalocapsa halophila</name>
    <dbReference type="NCBI Taxonomy" id="69359"/>
    <lineage>
        <taxon>Bacteria</taxon>
        <taxon>Pseudomonadati</taxon>
        <taxon>Pseudomonadota</taxon>
        <taxon>Gammaproteobacteria</taxon>
        <taxon>Chromatiales</taxon>
        <taxon>Chromatiaceae</taxon>
        <taxon>Thiohalocapsa</taxon>
    </lineage>
</organism>
<dbReference type="Gene3D" id="3.20.20.450">
    <property type="entry name" value="EAL domain"/>
    <property type="match status" value="1"/>
</dbReference>
<dbReference type="InterPro" id="IPR001633">
    <property type="entry name" value="EAL_dom"/>
</dbReference>
<feature type="region of interest" description="Disordered" evidence="1">
    <location>
        <begin position="427"/>
        <end position="485"/>
    </location>
</feature>
<comment type="caution">
    <text evidence="4">The sequence shown here is derived from an EMBL/GenBank/DDBJ whole genome shotgun (WGS) entry which is preliminary data.</text>
</comment>
<dbReference type="Pfam" id="PF00563">
    <property type="entry name" value="EAL"/>
    <property type="match status" value="1"/>
</dbReference>
<dbReference type="InterPro" id="IPR013656">
    <property type="entry name" value="PAS_4"/>
</dbReference>
<protein>
    <recommendedName>
        <fullName evidence="3">EAL domain-containing protein</fullName>
    </recommendedName>
</protein>
<feature type="domain" description="EAL" evidence="3">
    <location>
        <begin position="484"/>
        <end position="736"/>
    </location>
</feature>
<dbReference type="PROSITE" id="PS50883">
    <property type="entry name" value="EAL"/>
    <property type="match status" value="1"/>
</dbReference>
<dbReference type="Proteomes" id="UP000748752">
    <property type="component" value="Unassembled WGS sequence"/>
</dbReference>
<proteinExistence type="predicted"/>
<evidence type="ECO:0000259" key="3">
    <source>
        <dbReference type="PROSITE" id="PS50883"/>
    </source>
</evidence>
<evidence type="ECO:0000256" key="2">
    <source>
        <dbReference type="SAM" id="SignalP"/>
    </source>
</evidence>
<dbReference type="CDD" id="cd01948">
    <property type="entry name" value="EAL"/>
    <property type="match status" value="1"/>
</dbReference>
<gene>
    <name evidence="4" type="ORF">CKO31_19295</name>
</gene>
<evidence type="ECO:0000313" key="4">
    <source>
        <dbReference type="EMBL" id="MBK1632853.1"/>
    </source>
</evidence>
<keyword evidence="5" id="KW-1185">Reference proteome</keyword>
<dbReference type="Gene3D" id="3.30.70.270">
    <property type="match status" value="1"/>
</dbReference>
<feature type="region of interest" description="Disordered" evidence="1">
    <location>
        <begin position="723"/>
        <end position="750"/>
    </location>
</feature>
<dbReference type="InterPro" id="IPR043128">
    <property type="entry name" value="Rev_trsase/Diguanyl_cyclase"/>
</dbReference>
<name>A0ABS1CLP6_9GAMM</name>
<feature type="compositionally biased region" description="Low complexity" evidence="1">
    <location>
        <begin position="455"/>
        <end position="464"/>
    </location>
</feature>
<evidence type="ECO:0000313" key="5">
    <source>
        <dbReference type="Proteomes" id="UP000748752"/>
    </source>
</evidence>
<feature type="compositionally biased region" description="Basic and acidic residues" evidence="1">
    <location>
        <begin position="735"/>
        <end position="750"/>
    </location>
</feature>
<sequence>AQPAAQPAAGHTLLVILGPTAWAAQTAALLQGALPGAVIRICTDTTALAPLLEGHRNAMVVVRVGADTPTAPLVAIARQAKAPGLVLAAAPDAAASVLLELISAGAVGLARDNDGAALTAALRRGASTTDAGPDAAPGAAASSALGTLADRIEQPLVLVRDGVVVHANPSFCRLLGLANTTAVRGRPLADFAAPHAARGLAALLARALLLDLEEHTRETLDFLPQTGAAFSAEVSAAPLALEGAQGLAVMVTPATAGIEAAVARATTPDHRRLLQRLTALMDDASPVERSSALALVVVGGYSERRRNLGFTGAAALLRSLADCLADAAPAQSSTFLVADDSVAVLVEDLSGAELEPLRRRLAAAPAAAAAAAVRQLVIRIGIARVAPGAGAPSSLLDAALADAESDRQTTAESVGHDTTEGLDLLAPSYSLDSHQPPSLSPTAQPACATPPPAAPSAYPASPACEPKQARSSAAGDEAGNAAGPSDLDERIREALDSQGFQLALQPIVSLMGDSREHYSVLLRLRCRDGSLASAEQILAADAARGRMADIDRWMIRSALALLRQRRRIGEKTALFISLSAEILADAQLLIWLCDALREYEIRGSWLTFQMREQDALAHSERWADLVTGLREIRCRIGLSQCERVDRLHSRAAGEPDFLQLAPSLAAGLSGDKHKQQRLLELTRLARARQARTIVTGVEDNQSLSFLWDAGVEYVQGNQLQAPASGLDLPAAPEPEGSRPDGDTHRLSLHL</sequence>
<dbReference type="PANTHER" id="PTHR33121:SF23">
    <property type="entry name" value="CYCLIC DI-GMP PHOSPHODIESTERASE PDEB"/>
    <property type="match status" value="1"/>
</dbReference>